<feature type="signal peptide" evidence="1">
    <location>
        <begin position="1"/>
        <end position="41"/>
    </location>
</feature>
<name>A0A4P6XLE9_9ASCO</name>
<evidence type="ECO:0000256" key="1">
    <source>
        <dbReference type="SAM" id="SignalP"/>
    </source>
</evidence>
<sequence>MLVFLILHIKDGRSRSPNGAHHNYFRMMFYLFLLFSTIAVALPIQRDANVGPSQIPVTTGPKKDMDREFYLKKAYLDSKNKRDFDDGYVLDAANTFVARFLHHTEASDAVLLKVESPSTTNLSRLLSSGTHQKVEETFFAQDLKKVFELKARLDWIFPRLLLYVSETGHDDRNCALLSEEFNTEKFTLTLAFAWMAFNGNLFMTEIARPYYVVKHLFQLLQFRDSLVERFNLDTASTQANKIEQFFHLRLVEFELSLFRFFRSDTMLDVDADDFAQKVESAEIRLGDLVAQLPKNLPPQSPLHKVYVSEIGRFKGLILSLRRVVAARASSTHEVISNDLADMVVA</sequence>
<keyword evidence="3" id="KW-1185">Reference proteome</keyword>
<dbReference type="EMBL" id="CP034458">
    <property type="protein sequence ID" value="QBM88100.1"/>
    <property type="molecule type" value="Genomic_DNA"/>
</dbReference>
<accession>A0A4P6XLE9</accession>
<reference evidence="3" key="1">
    <citation type="submission" date="2019-03" db="EMBL/GenBank/DDBJ databases">
        <title>Snf2 controls pulcherriminic acid biosynthesis and connects pigmentation and antifungal activity of the yeast Metschnikowia pulcherrima.</title>
        <authorList>
            <person name="Gore-Lloyd D."/>
            <person name="Sumann I."/>
            <person name="Brachmann A.O."/>
            <person name="Schneeberger K."/>
            <person name="Ortiz-Merino R.A."/>
            <person name="Moreno-Beltran M."/>
            <person name="Schlaefli M."/>
            <person name="Kirner P."/>
            <person name="Santos Kron A."/>
            <person name="Wolfe K.H."/>
            <person name="Piel J."/>
            <person name="Ahrens C.H."/>
            <person name="Henk D."/>
            <person name="Freimoser F.M."/>
        </authorList>
    </citation>
    <scope>NUCLEOTIDE SEQUENCE [LARGE SCALE GENOMIC DNA]</scope>
    <source>
        <strain evidence="3">APC 1.2</strain>
    </source>
</reference>
<gene>
    <name evidence="2" type="ORF">METSCH_C00630</name>
</gene>
<protein>
    <submittedName>
        <fullName evidence="2">Uncharacterized protein</fullName>
    </submittedName>
</protein>
<dbReference type="AlphaFoldDB" id="A0A4P6XLE9"/>
<feature type="chain" id="PRO_5020912156" evidence="1">
    <location>
        <begin position="42"/>
        <end position="345"/>
    </location>
</feature>
<organism evidence="2 3">
    <name type="scientific">Metschnikowia aff. pulcherrima</name>
    <dbReference type="NCBI Taxonomy" id="2163413"/>
    <lineage>
        <taxon>Eukaryota</taxon>
        <taxon>Fungi</taxon>
        <taxon>Dikarya</taxon>
        <taxon>Ascomycota</taxon>
        <taxon>Saccharomycotina</taxon>
        <taxon>Pichiomycetes</taxon>
        <taxon>Metschnikowiaceae</taxon>
        <taxon>Metschnikowia</taxon>
    </lineage>
</organism>
<evidence type="ECO:0000313" key="3">
    <source>
        <dbReference type="Proteomes" id="UP000292447"/>
    </source>
</evidence>
<evidence type="ECO:0000313" key="2">
    <source>
        <dbReference type="EMBL" id="QBM88100.1"/>
    </source>
</evidence>
<proteinExistence type="predicted"/>
<keyword evidence="1" id="KW-0732">Signal</keyword>
<dbReference type="Proteomes" id="UP000292447">
    <property type="component" value="Chromosome III"/>
</dbReference>